<gene>
    <name evidence="1" type="ORF">N3K66_004295</name>
</gene>
<comment type="caution">
    <text evidence="1">The sequence shown here is derived from an EMBL/GenBank/DDBJ whole genome shotgun (WGS) entry which is preliminary data.</text>
</comment>
<dbReference type="Proteomes" id="UP001163324">
    <property type="component" value="Chromosome 4"/>
</dbReference>
<dbReference type="EMBL" id="CM047943">
    <property type="protein sequence ID" value="KAI9900033.1"/>
    <property type="molecule type" value="Genomic_DNA"/>
</dbReference>
<sequence>MPFYYKSHGKEAPNGFVAFARRIYNPLGFKRGYNFPLWVILAGAALGFCASRAMYLDYDGTYGKNKRVTGDWEHQEKGLGRTGMLMHLACVVPIGFLLPWQFLPIVRYRAIWLHRIFGYLLILLLLGGNVGAIIVAPMSFGGSLDIRTLVGVLAIMTTGSALLAWINIRRLQIDQHRNWMLRTWAYAFIIITQRLMMLAANPIVSRVGGMYTAMACSTIDSIGEIVAPNLSAVYYPECEGAGPGRTVAVLADMNPEPTSEGLPQLHHIAATLRLVFPVTVVLAVLLHAFAVETYIHLTPHEAARLKRVSRERQLAKGYRLAGDSSFLTAEALGDAEPFNYGEQATAEQEKLGQAGSGSSEGGESERRDS</sequence>
<organism evidence="1 2">
    <name type="scientific">Trichothecium roseum</name>
    <dbReference type="NCBI Taxonomy" id="47278"/>
    <lineage>
        <taxon>Eukaryota</taxon>
        <taxon>Fungi</taxon>
        <taxon>Dikarya</taxon>
        <taxon>Ascomycota</taxon>
        <taxon>Pezizomycotina</taxon>
        <taxon>Sordariomycetes</taxon>
        <taxon>Hypocreomycetidae</taxon>
        <taxon>Hypocreales</taxon>
        <taxon>Hypocreales incertae sedis</taxon>
        <taxon>Trichothecium</taxon>
    </lineage>
</organism>
<proteinExistence type="predicted"/>
<evidence type="ECO:0000313" key="1">
    <source>
        <dbReference type="EMBL" id="KAI9900033.1"/>
    </source>
</evidence>
<accession>A0ACC0V2U9</accession>
<reference evidence="1" key="1">
    <citation type="submission" date="2022-10" db="EMBL/GenBank/DDBJ databases">
        <title>Complete Genome of Trichothecium roseum strain YXFP-22015, a Plant Pathogen Isolated from Citrus.</title>
        <authorList>
            <person name="Wang Y."/>
            <person name="Zhu L."/>
        </authorList>
    </citation>
    <scope>NUCLEOTIDE SEQUENCE</scope>
    <source>
        <strain evidence="1">YXFP-22015</strain>
    </source>
</reference>
<evidence type="ECO:0000313" key="2">
    <source>
        <dbReference type="Proteomes" id="UP001163324"/>
    </source>
</evidence>
<protein>
    <submittedName>
        <fullName evidence="1">Uncharacterized protein</fullName>
    </submittedName>
</protein>
<name>A0ACC0V2U9_9HYPO</name>
<keyword evidence="2" id="KW-1185">Reference proteome</keyword>